<sequence>MLPILWVGPAGSGKLTAARRELGCVGEPTLRLLEIGDYSARYWEFTTHMEVDIMDLSMMDKQILPEILGQLLSTRDVMGSGRKIMILRRIHGLSPTAAGRLRVCLEELVWSAGAPAMIWCTARTVNSAVAHVMDGFVYRRVPYPAGVTEHRMKTAISKLHVPSIKTYITEMMRQMVAALAEGPPTLLAVPWIRARIYELLGLMMTGADLVSELSWATVRLAAAGSLSTQKALAVLDVLSRARWVPSYRIPIMLETIVVAVYNALATK</sequence>
<evidence type="ECO:0000313" key="1">
    <source>
        <dbReference type="EMBL" id="QHT24282.1"/>
    </source>
</evidence>
<dbReference type="Gene3D" id="3.40.50.300">
    <property type="entry name" value="P-loop containing nucleotide triphosphate hydrolases"/>
    <property type="match status" value="1"/>
</dbReference>
<dbReference type="EMBL" id="MN739743">
    <property type="protein sequence ID" value="QHT24282.1"/>
    <property type="molecule type" value="Genomic_DNA"/>
</dbReference>
<protein>
    <submittedName>
        <fullName evidence="1">Uncharacterized protein</fullName>
    </submittedName>
</protein>
<dbReference type="SUPFAM" id="SSF52540">
    <property type="entry name" value="P-loop containing nucleoside triphosphate hydrolases"/>
    <property type="match status" value="1"/>
</dbReference>
<proteinExistence type="predicted"/>
<reference evidence="1" key="1">
    <citation type="journal article" date="2020" name="Nature">
        <title>Giant virus diversity and host interactions through global metagenomics.</title>
        <authorList>
            <person name="Schulz F."/>
            <person name="Roux S."/>
            <person name="Paez-Espino D."/>
            <person name="Jungbluth S."/>
            <person name="Walsh D.A."/>
            <person name="Denef V.J."/>
            <person name="McMahon K.D."/>
            <person name="Konstantinidis K.T."/>
            <person name="Eloe-Fadrosh E.A."/>
            <person name="Kyrpides N.C."/>
            <person name="Woyke T."/>
        </authorList>
    </citation>
    <scope>NUCLEOTIDE SEQUENCE</scope>
    <source>
        <strain evidence="1">GVMAG-M-3300023179-138</strain>
    </source>
</reference>
<name>A0A6C0E6D7_9ZZZZ</name>
<organism evidence="1">
    <name type="scientific">viral metagenome</name>
    <dbReference type="NCBI Taxonomy" id="1070528"/>
    <lineage>
        <taxon>unclassified sequences</taxon>
        <taxon>metagenomes</taxon>
        <taxon>organismal metagenomes</taxon>
    </lineage>
</organism>
<dbReference type="AlphaFoldDB" id="A0A6C0E6D7"/>
<accession>A0A6C0E6D7</accession>
<dbReference type="InterPro" id="IPR027417">
    <property type="entry name" value="P-loop_NTPase"/>
</dbReference>